<evidence type="ECO:0000256" key="2">
    <source>
        <dbReference type="ARBA" id="ARBA00022448"/>
    </source>
</evidence>
<dbReference type="SUPFAM" id="SSF81324">
    <property type="entry name" value="Voltage-gated potassium channels"/>
    <property type="match status" value="1"/>
</dbReference>
<protein>
    <submittedName>
        <fullName evidence="14">Ion transporter</fullName>
    </submittedName>
</protein>
<dbReference type="InterPro" id="IPR027359">
    <property type="entry name" value="Volt_channel_dom_sf"/>
</dbReference>
<comment type="caution">
    <text evidence="14">The sequence shown here is derived from an EMBL/GenBank/DDBJ whole genome shotgun (WGS) entry which is preliminary data.</text>
</comment>
<keyword evidence="7" id="KW-0630">Potassium</keyword>
<feature type="domain" description="Ion transport" evidence="13">
    <location>
        <begin position="22"/>
        <end position="246"/>
    </location>
</feature>
<keyword evidence="2" id="KW-0813">Transport</keyword>
<feature type="transmembrane region" description="Helical" evidence="12">
    <location>
        <begin position="132"/>
        <end position="149"/>
    </location>
</feature>
<dbReference type="Pfam" id="PF00520">
    <property type="entry name" value="Ion_trans"/>
    <property type="match status" value="1"/>
</dbReference>
<evidence type="ECO:0000256" key="7">
    <source>
        <dbReference type="ARBA" id="ARBA00022958"/>
    </source>
</evidence>
<dbReference type="PANTHER" id="PTHR11537">
    <property type="entry name" value="VOLTAGE-GATED POTASSIUM CHANNEL"/>
    <property type="match status" value="1"/>
</dbReference>
<evidence type="ECO:0000256" key="5">
    <source>
        <dbReference type="ARBA" id="ARBA00022826"/>
    </source>
</evidence>
<evidence type="ECO:0000256" key="6">
    <source>
        <dbReference type="ARBA" id="ARBA00022882"/>
    </source>
</evidence>
<dbReference type="GO" id="GO:0008076">
    <property type="term" value="C:voltage-gated potassium channel complex"/>
    <property type="evidence" value="ECO:0007669"/>
    <property type="project" value="InterPro"/>
</dbReference>
<keyword evidence="10 12" id="KW-0472">Membrane</keyword>
<dbReference type="EMBL" id="JABANE010000101">
    <property type="protein sequence ID" value="NME71495.1"/>
    <property type="molecule type" value="Genomic_DNA"/>
</dbReference>
<dbReference type="Gene3D" id="1.20.5.110">
    <property type="match status" value="1"/>
</dbReference>
<evidence type="ECO:0000256" key="1">
    <source>
        <dbReference type="ARBA" id="ARBA00004141"/>
    </source>
</evidence>
<feature type="transmembrane region" description="Helical" evidence="12">
    <location>
        <begin position="87"/>
        <end position="112"/>
    </location>
</feature>
<evidence type="ECO:0000256" key="8">
    <source>
        <dbReference type="ARBA" id="ARBA00022989"/>
    </source>
</evidence>
<keyword evidence="11" id="KW-0407">Ion channel</keyword>
<reference evidence="14 15" key="1">
    <citation type="submission" date="2020-04" db="EMBL/GenBank/DDBJ databases">
        <title>Flammeovirga sp. SR4, a novel species isolated from seawater.</title>
        <authorList>
            <person name="Wang X."/>
        </authorList>
    </citation>
    <scope>NUCLEOTIDE SEQUENCE [LARGE SCALE GENOMIC DNA]</scope>
    <source>
        <strain evidence="14 15">ATCC 23126</strain>
    </source>
</reference>
<dbReference type="Gene3D" id="1.10.287.70">
    <property type="match status" value="1"/>
</dbReference>
<evidence type="ECO:0000259" key="13">
    <source>
        <dbReference type="Pfam" id="PF00520"/>
    </source>
</evidence>
<dbReference type="InterPro" id="IPR005821">
    <property type="entry name" value="Ion_trans_dom"/>
</dbReference>
<evidence type="ECO:0000313" key="14">
    <source>
        <dbReference type="EMBL" id="NME71495.1"/>
    </source>
</evidence>
<feature type="transmembrane region" description="Helical" evidence="12">
    <location>
        <begin position="156"/>
        <end position="177"/>
    </location>
</feature>
<proteinExistence type="predicted"/>
<feature type="transmembrane region" description="Helical" evidence="12">
    <location>
        <begin position="23"/>
        <end position="43"/>
    </location>
</feature>
<dbReference type="Gene3D" id="1.20.120.350">
    <property type="entry name" value="Voltage-gated potassium channels. Chain C"/>
    <property type="match status" value="1"/>
</dbReference>
<feature type="transmembrane region" description="Helical" evidence="12">
    <location>
        <begin position="55"/>
        <end position="75"/>
    </location>
</feature>
<evidence type="ECO:0000256" key="11">
    <source>
        <dbReference type="ARBA" id="ARBA00023303"/>
    </source>
</evidence>
<keyword evidence="5" id="KW-0631">Potassium channel</keyword>
<dbReference type="AlphaFoldDB" id="A0A7X9RZD9"/>
<feature type="transmembrane region" description="Helical" evidence="12">
    <location>
        <begin position="217"/>
        <end position="242"/>
    </location>
</feature>
<evidence type="ECO:0000256" key="4">
    <source>
        <dbReference type="ARBA" id="ARBA00022692"/>
    </source>
</evidence>
<keyword evidence="15" id="KW-1185">Reference proteome</keyword>
<dbReference type="Proteomes" id="UP000576082">
    <property type="component" value="Unassembled WGS sequence"/>
</dbReference>
<evidence type="ECO:0000256" key="3">
    <source>
        <dbReference type="ARBA" id="ARBA00022538"/>
    </source>
</evidence>
<dbReference type="PANTHER" id="PTHR11537:SF254">
    <property type="entry name" value="POTASSIUM VOLTAGE-GATED CHANNEL PROTEIN SHAB"/>
    <property type="match status" value="1"/>
</dbReference>
<keyword evidence="4 12" id="KW-0812">Transmembrane</keyword>
<dbReference type="FunFam" id="1.10.287.70:FF:000028">
    <property type="entry name" value="potassium voltage-gated channel subfamily D member 3"/>
    <property type="match status" value="1"/>
</dbReference>
<dbReference type="InterPro" id="IPR028325">
    <property type="entry name" value="VG_K_chnl"/>
</dbReference>
<dbReference type="RefSeq" id="WP_169659711.1">
    <property type="nucleotide sequence ID" value="NZ_JABANE010000101.1"/>
</dbReference>
<accession>A0A7X9RZD9</accession>
<evidence type="ECO:0000256" key="9">
    <source>
        <dbReference type="ARBA" id="ARBA00023065"/>
    </source>
</evidence>
<keyword evidence="3" id="KW-0633">Potassium transport</keyword>
<evidence type="ECO:0000256" key="12">
    <source>
        <dbReference type="SAM" id="Phobius"/>
    </source>
</evidence>
<keyword evidence="9" id="KW-0406">Ion transport</keyword>
<keyword evidence="6" id="KW-0851">Voltage-gated channel</keyword>
<comment type="subcellular location">
    <subcellularLocation>
        <location evidence="1">Membrane</location>
        <topology evidence="1">Multi-pass membrane protein</topology>
    </subcellularLocation>
</comment>
<keyword evidence="8 12" id="KW-1133">Transmembrane helix</keyword>
<dbReference type="PRINTS" id="PR00169">
    <property type="entry name" value="KCHANNEL"/>
</dbReference>
<organism evidence="14 15">
    <name type="scientific">Flammeovirga aprica JL-4</name>
    <dbReference type="NCBI Taxonomy" id="694437"/>
    <lineage>
        <taxon>Bacteria</taxon>
        <taxon>Pseudomonadati</taxon>
        <taxon>Bacteroidota</taxon>
        <taxon>Cytophagia</taxon>
        <taxon>Cytophagales</taxon>
        <taxon>Flammeovirgaceae</taxon>
        <taxon>Flammeovirga</taxon>
    </lineage>
</organism>
<evidence type="ECO:0000256" key="10">
    <source>
        <dbReference type="ARBA" id="ARBA00023136"/>
    </source>
</evidence>
<sequence length="267" mass="30606">MTITQKAFQIVEKSDGTNKTSKVFDIFIMSLILLNVLSVILESHQSLYETYRKEFYVFEQFSVLIFTIEYLMRVITAKHKYPNKSRIGAIFAFIFSFYGLIDLLAIVPSYLILANFDLRFIRILRLFRLFRLFKFGRYSSAMSILIRVVRSRKEELILTIFMSCILILFSASLIYFVEREAQPDVFTSITQSMWWAVATLTTVGYGDMYPVTPLGDIIASIVAIMGIGLVALPTGLIGTGFIEEISKKKENESEKCRCPKCGNTFEI</sequence>
<name>A0A7X9RZD9_9BACT</name>
<dbReference type="GO" id="GO:0005249">
    <property type="term" value="F:voltage-gated potassium channel activity"/>
    <property type="evidence" value="ECO:0007669"/>
    <property type="project" value="InterPro"/>
</dbReference>
<evidence type="ECO:0000313" key="15">
    <source>
        <dbReference type="Proteomes" id="UP000576082"/>
    </source>
</evidence>
<gene>
    <name evidence="14" type="ORF">HHU12_26245</name>
</gene>
<dbReference type="GO" id="GO:0001508">
    <property type="term" value="P:action potential"/>
    <property type="evidence" value="ECO:0007669"/>
    <property type="project" value="TreeGrafter"/>
</dbReference>